<organism evidence="2 3">
    <name type="scientific">Vibrio xiamenensis</name>
    <dbReference type="NCBI Taxonomy" id="861298"/>
    <lineage>
        <taxon>Bacteria</taxon>
        <taxon>Pseudomonadati</taxon>
        <taxon>Pseudomonadota</taxon>
        <taxon>Gammaproteobacteria</taxon>
        <taxon>Vibrionales</taxon>
        <taxon>Vibrionaceae</taxon>
        <taxon>Vibrio</taxon>
    </lineage>
</organism>
<keyword evidence="1" id="KW-0812">Transmembrane</keyword>
<sequence>MKPKVNTALTRDKSGINKLIEIKNECLDEIELVPLEDPHEPIMSVNDRILTIRNGMHNYRSHYVLPMLIGFWCFLFFIASDLGPNSGEIEYARSNLIEYKTDTNSFSLDSFSLNRYNYFNTMLGKDLKGGILNYVKAVHLYGTETQKRMQKERLFIIVVLLAISIAITYWYIRFRIMAYIFFDRKRQIVYTWRKGRVAACRFENIGFREETLGLRLFLYGEKKKTENGYTYKEMEFLIQPSEAMYFNQKRDNTLLLTQLFSFMDQGKQAVIKGASFERKLPKTWQARDKQPADFDARLDEILNREHELPDLYLKRFI</sequence>
<dbReference type="RefSeq" id="WP_093275172.1">
    <property type="nucleotide sequence ID" value="NZ_FNDD01000016.1"/>
</dbReference>
<evidence type="ECO:0000256" key="1">
    <source>
        <dbReference type="SAM" id="Phobius"/>
    </source>
</evidence>
<feature type="transmembrane region" description="Helical" evidence="1">
    <location>
        <begin position="154"/>
        <end position="172"/>
    </location>
</feature>
<feature type="transmembrane region" description="Helical" evidence="1">
    <location>
        <begin position="63"/>
        <end position="83"/>
    </location>
</feature>
<proteinExistence type="predicted"/>
<keyword evidence="1" id="KW-0472">Membrane</keyword>
<dbReference type="Proteomes" id="UP000198854">
    <property type="component" value="Unassembled WGS sequence"/>
</dbReference>
<dbReference type="STRING" id="861298.SAMN04488136_116126"/>
<protein>
    <submittedName>
        <fullName evidence="2">Uncharacterized protein</fullName>
    </submittedName>
</protein>
<evidence type="ECO:0000313" key="3">
    <source>
        <dbReference type="Proteomes" id="UP000198854"/>
    </source>
</evidence>
<keyword evidence="3" id="KW-1185">Reference proteome</keyword>
<dbReference type="OrthoDB" id="5873227at2"/>
<gene>
    <name evidence="2" type="ORF">SAMN04488136_116126</name>
</gene>
<name>A0A1G8CLB0_9VIBR</name>
<dbReference type="AlphaFoldDB" id="A0A1G8CLB0"/>
<keyword evidence="1" id="KW-1133">Transmembrane helix</keyword>
<evidence type="ECO:0000313" key="2">
    <source>
        <dbReference type="EMBL" id="SDH46176.1"/>
    </source>
</evidence>
<reference evidence="3" key="1">
    <citation type="submission" date="2016-10" db="EMBL/GenBank/DDBJ databases">
        <authorList>
            <person name="Varghese N."/>
            <person name="Submissions S."/>
        </authorList>
    </citation>
    <scope>NUCLEOTIDE SEQUENCE [LARGE SCALE GENOMIC DNA]</scope>
    <source>
        <strain evidence="3">CGMCC 1.10228</strain>
    </source>
</reference>
<accession>A0A1G8CLB0</accession>
<dbReference type="EMBL" id="FNDD01000016">
    <property type="protein sequence ID" value="SDH46176.1"/>
    <property type="molecule type" value="Genomic_DNA"/>
</dbReference>